<dbReference type="AlphaFoldDB" id="F3YX54"/>
<name>F3YX54_DESAF</name>
<gene>
    <name evidence="2" type="ORF">Desaf_1099</name>
</gene>
<dbReference type="EMBL" id="CP003221">
    <property type="protein sequence ID" value="EGJ49442.1"/>
    <property type="molecule type" value="Genomic_DNA"/>
</dbReference>
<proteinExistence type="predicted"/>
<keyword evidence="3" id="KW-1185">Reference proteome</keyword>
<evidence type="ECO:0008006" key="4">
    <source>
        <dbReference type="Google" id="ProtNLM"/>
    </source>
</evidence>
<organism evidence="2 3">
    <name type="scientific">Desulfocurvibacter africanus subsp. africanus str. Walvis Bay</name>
    <dbReference type="NCBI Taxonomy" id="690850"/>
    <lineage>
        <taxon>Bacteria</taxon>
        <taxon>Pseudomonadati</taxon>
        <taxon>Thermodesulfobacteriota</taxon>
        <taxon>Desulfovibrionia</taxon>
        <taxon>Desulfovibrionales</taxon>
        <taxon>Desulfovibrionaceae</taxon>
        <taxon>Desulfocurvibacter</taxon>
    </lineage>
</organism>
<evidence type="ECO:0000256" key="1">
    <source>
        <dbReference type="SAM" id="Phobius"/>
    </source>
</evidence>
<dbReference type="Proteomes" id="UP000007844">
    <property type="component" value="Chromosome"/>
</dbReference>
<dbReference type="HOGENOM" id="CLU_2632296_0_0_7"/>
<keyword evidence="1" id="KW-1133">Transmembrane helix</keyword>
<protein>
    <recommendedName>
        <fullName evidence="4">LITAF domain-containing protein</fullName>
    </recommendedName>
</protein>
<feature type="transmembrane region" description="Helical" evidence="1">
    <location>
        <begin position="26"/>
        <end position="59"/>
    </location>
</feature>
<evidence type="ECO:0000313" key="3">
    <source>
        <dbReference type="Proteomes" id="UP000007844"/>
    </source>
</evidence>
<reference evidence="2 3" key="1">
    <citation type="journal article" date="2011" name="J. Bacteriol.">
        <title>Genome sequence of the mercury-methylating and pleomorphic Desulfovibrio africanus Strain Walvis Bay.</title>
        <authorList>
            <person name="Brown S.D."/>
            <person name="Wall J.D."/>
            <person name="Kucken A.M."/>
            <person name="Gilmour C.C."/>
            <person name="Podar M."/>
            <person name="Brandt C.C."/>
            <person name="Teshima H."/>
            <person name="Detter J.C."/>
            <person name="Han C.S."/>
            <person name="Land M.L."/>
            <person name="Lucas S."/>
            <person name="Han J."/>
            <person name="Pennacchio L."/>
            <person name="Nolan M."/>
            <person name="Pitluck S."/>
            <person name="Woyke T."/>
            <person name="Goodwin L."/>
            <person name="Palumbo A.V."/>
            <person name="Elias D.A."/>
        </authorList>
    </citation>
    <scope>NUCLEOTIDE SEQUENCE [LARGE SCALE GENOMIC DNA]</scope>
    <source>
        <strain evidence="2 3">Walvis Bay</strain>
    </source>
</reference>
<keyword evidence="1" id="KW-0472">Membrane</keyword>
<sequence length="77" mass="8677">MALLRREHYCRVCGTNTKARLGPAGIILWTLAVVLILFSFFFWPLIFIWPVLAVLLLLYPLGQSCQECGGPLERRGG</sequence>
<keyword evidence="1" id="KW-0812">Transmembrane</keyword>
<accession>F3YX54</accession>
<evidence type="ECO:0000313" key="2">
    <source>
        <dbReference type="EMBL" id="EGJ49442.1"/>
    </source>
</evidence>
<dbReference type="KEGG" id="daf:Desaf_1099"/>
<dbReference type="RefSeq" id="WP_014259250.1">
    <property type="nucleotide sequence ID" value="NC_016629.1"/>
</dbReference>